<proteinExistence type="predicted"/>
<evidence type="ECO:0000256" key="1">
    <source>
        <dbReference type="SAM" id="MobiDB-lite"/>
    </source>
</evidence>
<feature type="compositionally biased region" description="Basic and acidic residues" evidence="1">
    <location>
        <begin position="1"/>
        <end position="24"/>
    </location>
</feature>
<dbReference type="EMBL" id="BOMG01000115">
    <property type="protein sequence ID" value="GID60868.1"/>
    <property type="molecule type" value="Genomic_DNA"/>
</dbReference>
<accession>A0ABQ3XQS8</accession>
<sequence length="55" mass="5852">MTDPRQPETHRPEEHPDTEQRTEDADPATAAGGSHDPSGDRPVTEPSGRTTADGS</sequence>
<comment type="caution">
    <text evidence="2">The sequence shown here is derived from an EMBL/GenBank/DDBJ whole genome shotgun (WGS) entry which is preliminary data.</text>
</comment>
<organism evidence="2 3">
    <name type="scientific">Actinoplanes couchii</name>
    <dbReference type="NCBI Taxonomy" id="403638"/>
    <lineage>
        <taxon>Bacteria</taxon>
        <taxon>Bacillati</taxon>
        <taxon>Actinomycetota</taxon>
        <taxon>Actinomycetes</taxon>
        <taxon>Micromonosporales</taxon>
        <taxon>Micromonosporaceae</taxon>
        <taxon>Actinoplanes</taxon>
    </lineage>
</organism>
<protein>
    <submittedName>
        <fullName evidence="2">Uncharacterized protein</fullName>
    </submittedName>
</protein>
<evidence type="ECO:0000313" key="2">
    <source>
        <dbReference type="EMBL" id="GID60868.1"/>
    </source>
</evidence>
<keyword evidence="3" id="KW-1185">Reference proteome</keyword>
<reference evidence="2 3" key="1">
    <citation type="submission" date="2021-01" db="EMBL/GenBank/DDBJ databases">
        <title>Whole genome shotgun sequence of Actinoplanes couchii NBRC 106145.</title>
        <authorList>
            <person name="Komaki H."/>
            <person name="Tamura T."/>
        </authorList>
    </citation>
    <scope>NUCLEOTIDE SEQUENCE [LARGE SCALE GENOMIC DNA]</scope>
    <source>
        <strain evidence="2 3">NBRC 106145</strain>
    </source>
</reference>
<dbReference type="Proteomes" id="UP000612282">
    <property type="component" value="Unassembled WGS sequence"/>
</dbReference>
<gene>
    <name evidence="2" type="ORF">Aco03nite_092720</name>
</gene>
<dbReference type="RefSeq" id="WP_203808284.1">
    <property type="nucleotide sequence ID" value="NZ_BAAAQE010000049.1"/>
</dbReference>
<name>A0ABQ3XQS8_9ACTN</name>
<feature type="region of interest" description="Disordered" evidence="1">
    <location>
        <begin position="1"/>
        <end position="55"/>
    </location>
</feature>
<evidence type="ECO:0000313" key="3">
    <source>
        <dbReference type="Proteomes" id="UP000612282"/>
    </source>
</evidence>